<dbReference type="GO" id="GO:0005524">
    <property type="term" value="F:ATP binding"/>
    <property type="evidence" value="ECO:0007669"/>
    <property type="project" value="UniProtKB-UniRule"/>
</dbReference>
<feature type="domain" description="ATP-cone" evidence="4">
    <location>
        <begin position="5"/>
        <end position="93"/>
    </location>
</feature>
<dbReference type="Pfam" id="PF03477">
    <property type="entry name" value="ATP-cone"/>
    <property type="match status" value="1"/>
</dbReference>
<dbReference type="GO" id="GO:0004519">
    <property type="term" value="F:endonuclease activity"/>
    <property type="evidence" value="ECO:0007669"/>
    <property type="project" value="InterPro"/>
</dbReference>
<dbReference type="SUPFAM" id="SSF52980">
    <property type="entry name" value="Restriction endonuclease-like"/>
    <property type="match status" value="1"/>
</dbReference>
<dbReference type="InterPro" id="IPR011335">
    <property type="entry name" value="Restrct_endonuc-II-like"/>
</dbReference>
<evidence type="ECO:0000259" key="4">
    <source>
        <dbReference type="PROSITE" id="PS51161"/>
    </source>
</evidence>
<keyword evidence="2 3" id="KW-0067">ATP-binding</keyword>
<comment type="caution">
    <text evidence="5">The sequence shown here is derived from an EMBL/GenBank/DDBJ whole genome shotgun (WGS) entry which is preliminary data.</text>
</comment>
<dbReference type="Gene3D" id="3.40.1350.10">
    <property type="match status" value="1"/>
</dbReference>
<dbReference type="InterPro" id="IPR011856">
    <property type="entry name" value="tRNA_endonuc-like_dom_sf"/>
</dbReference>
<dbReference type="Proteomes" id="UP000177659">
    <property type="component" value="Unassembled WGS sequence"/>
</dbReference>
<name>A0A1F6D2Y6_9BACT</name>
<dbReference type="Pfam" id="PF04471">
    <property type="entry name" value="Mrr_cat"/>
    <property type="match status" value="1"/>
</dbReference>
<dbReference type="InterPro" id="IPR007560">
    <property type="entry name" value="Restrct_endonuc_IV_Mrr"/>
</dbReference>
<dbReference type="EMBL" id="MFLC01000002">
    <property type="protein sequence ID" value="OGG55402.1"/>
    <property type="molecule type" value="Genomic_DNA"/>
</dbReference>
<evidence type="ECO:0000313" key="5">
    <source>
        <dbReference type="EMBL" id="OGG55402.1"/>
    </source>
</evidence>
<evidence type="ECO:0000313" key="6">
    <source>
        <dbReference type="Proteomes" id="UP000177659"/>
    </source>
</evidence>
<evidence type="ECO:0000256" key="3">
    <source>
        <dbReference type="PROSITE-ProRule" id="PRU00492"/>
    </source>
</evidence>
<dbReference type="PROSITE" id="PS51161">
    <property type="entry name" value="ATP_CONE"/>
    <property type="match status" value="1"/>
</dbReference>
<dbReference type="InterPro" id="IPR005144">
    <property type="entry name" value="ATP-cone_dom"/>
</dbReference>
<dbReference type="GO" id="GO:0003677">
    <property type="term" value="F:DNA binding"/>
    <property type="evidence" value="ECO:0007669"/>
    <property type="project" value="InterPro"/>
</dbReference>
<reference evidence="5 6" key="1">
    <citation type="journal article" date="2016" name="Nat. Commun.">
        <title>Thousands of microbial genomes shed light on interconnected biogeochemical processes in an aquifer system.</title>
        <authorList>
            <person name="Anantharaman K."/>
            <person name="Brown C.T."/>
            <person name="Hug L.A."/>
            <person name="Sharon I."/>
            <person name="Castelle C.J."/>
            <person name="Probst A.J."/>
            <person name="Thomas B.C."/>
            <person name="Singh A."/>
            <person name="Wilkins M.J."/>
            <person name="Karaoz U."/>
            <person name="Brodie E.L."/>
            <person name="Williams K.H."/>
            <person name="Hubbard S.S."/>
            <person name="Banfield J.F."/>
        </authorList>
    </citation>
    <scope>NUCLEOTIDE SEQUENCE [LARGE SCALE GENOMIC DNA]</scope>
</reference>
<accession>A0A1F6D2Y6</accession>
<evidence type="ECO:0000256" key="2">
    <source>
        <dbReference type="ARBA" id="ARBA00022840"/>
    </source>
</evidence>
<gene>
    <name evidence="5" type="ORF">A3D62_03415</name>
</gene>
<keyword evidence="1 3" id="KW-0547">Nucleotide-binding</keyword>
<evidence type="ECO:0000256" key="1">
    <source>
        <dbReference type="ARBA" id="ARBA00022741"/>
    </source>
</evidence>
<protein>
    <recommendedName>
        <fullName evidence="4">ATP-cone domain-containing protein</fullName>
    </recommendedName>
</protein>
<dbReference type="GO" id="GO:0009307">
    <property type="term" value="P:DNA restriction-modification system"/>
    <property type="evidence" value="ECO:0007669"/>
    <property type="project" value="InterPro"/>
</dbReference>
<dbReference type="AlphaFoldDB" id="A0A1F6D2Y6"/>
<organism evidence="5 6">
    <name type="scientific">Candidatus Kaiserbacteria bacterium RIFCSPHIGHO2_02_FULL_49_11</name>
    <dbReference type="NCBI Taxonomy" id="1798489"/>
    <lineage>
        <taxon>Bacteria</taxon>
        <taxon>Candidatus Kaiseribacteriota</taxon>
    </lineage>
</organism>
<proteinExistence type="predicted"/>
<sequence length="289" mass="31945">MERIPRIKKADGTEEPFDITKLQHSLHRAGASQDVTSDIAQKMEAIIIDGMTTEQIYRGAFALLRKKEKASATGGQAVAAKYSLKRAVFNLGPSGFPFEDFIAALYQAKGFSTMTGIMVHGRCAEHEIDLLARSPEKTFVAEIKFHNHLGIKTDLKIALYVHARFVDLIKGVEEGKTNYPIEEGVLITNTKFTENAIVYSECNHVKMIGWDYPREGNLYELIGETGLHPITCLTTLSGRDKRSLLENKIVLCKTVKDNPSLLEQNGVAPAKVPEILTEISALCRRGAGV</sequence>